<dbReference type="AlphaFoldDB" id="A0AAV9TP40"/>
<comment type="caution">
    <text evidence="4">The sequence shown here is derived from an EMBL/GenBank/DDBJ whole genome shotgun (WGS) entry which is preliminary data.</text>
</comment>
<reference evidence="4 5" key="1">
    <citation type="submission" date="2023-04" db="EMBL/GenBank/DDBJ databases">
        <title>Colletotrichum tabacum stain YC1 causing leaf anthracnose on Nicotiana tabacum(L.) cv.</title>
        <authorList>
            <person name="Ji Z."/>
            <person name="Wang M."/>
            <person name="Zhang J."/>
            <person name="Wang N."/>
            <person name="Zhou Z."/>
        </authorList>
    </citation>
    <scope>NUCLEOTIDE SEQUENCE [LARGE SCALE GENOMIC DNA]</scope>
    <source>
        <strain evidence="4 5">YC1</strain>
    </source>
</reference>
<keyword evidence="2" id="KW-0520">NAD</keyword>
<evidence type="ECO:0000313" key="4">
    <source>
        <dbReference type="EMBL" id="KAK6225230.1"/>
    </source>
</evidence>
<feature type="domain" description="D-isomer specific 2-hydroxyacid dehydrogenase NAD-binding" evidence="3">
    <location>
        <begin position="122"/>
        <end position="196"/>
    </location>
</feature>
<dbReference type="PROSITE" id="PS00065">
    <property type="entry name" value="D_2_HYDROXYACID_DH_1"/>
    <property type="match status" value="1"/>
</dbReference>
<evidence type="ECO:0000256" key="2">
    <source>
        <dbReference type="ARBA" id="ARBA00023027"/>
    </source>
</evidence>
<evidence type="ECO:0000259" key="3">
    <source>
        <dbReference type="Pfam" id="PF02826"/>
    </source>
</evidence>
<dbReference type="Pfam" id="PF02826">
    <property type="entry name" value="2-Hacid_dh_C"/>
    <property type="match status" value="2"/>
</dbReference>
<dbReference type="Proteomes" id="UP001327957">
    <property type="component" value="Unassembled WGS sequence"/>
</dbReference>
<protein>
    <recommendedName>
        <fullName evidence="3">D-isomer specific 2-hydroxyacid dehydrogenase NAD-binding domain-containing protein</fullName>
    </recommendedName>
</protein>
<dbReference type="InterPro" id="IPR029752">
    <property type="entry name" value="D-isomer_DH_CS1"/>
</dbReference>
<dbReference type="EMBL" id="JASAOK010000002">
    <property type="protein sequence ID" value="KAK6225230.1"/>
    <property type="molecule type" value="Genomic_DNA"/>
</dbReference>
<name>A0AAV9TP40_9PEZI</name>
<dbReference type="GO" id="GO:0016491">
    <property type="term" value="F:oxidoreductase activity"/>
    <property type="evidence" value="ECO:0007669"/>
    <property type="project" value="UniProtKB-KW"/>
</dbReference>
<sequence length="356" mass="39500">MTHGLGDRSEVLLVLMPWDLPDDLVQDLKTTSPGIQVITYRVGFYDKAPPVEIPQATWDRVTALFTWMAFPTPEQAPGLQYVQLLAAGCNHVSDMPIFHGTDVVFCTANGVHPPQISEWVIATFLSFQHHLYEHWENQKRRTWVMPEHDEDTQDAVGLRMGVLGYGSIGRQCARLADALGMSVYAYTARERPSAASRADDSYVEPGLGDPAGEIPSRWFHGRAQLNDFLAEIDLLVITLPLTTATKGIIAREQLRALGTRKAFLVNVARGAVVHTDDLVAALNEGTIKGAALDVTDPEPLPPDHPLWTARNVIITPHVSCNSTHYNERVLRILAENLKRRAQGKRMLNVVDKSLGY</sequence>
<organism evidence="4 5">
    <name type="scientific">Colletotrichum tabaci</name>
    <dbReference type="NCBI Taxonomy" id="1209068"/>
    <lineage>
        <taxon>Eukaryota</taxon>
        <taxon>Fungi</taxon>
        <taxon>Dikarya</taxon>
        <taxon>Ascomycota</taxon>
        <taxon>Pezizomycotina</taxon>
        <taxon>Sordariomycetes</taxon>
        <taxon>Hypocreomycetidae</taxon>
        <taxon>Glomerellales</taxon>
        <taxon>Glomerellaceae</taxon>
        <taxon>Colletotrichum</taxon>
        <taxon>Colletotrichum destructivum species complex</taxon>
    </lineage>
</organism>
<accession>A0AAV9TP40</accession>
<dbReference type="GO" id="GO:0051287">
    <property type="term" value="F:NAD binding"/>
    <property type="evidence" value="ECO:0007669"/>
    <property type="project" value="InterPro"/>
</dbReference>
<dbReference type="CDD" id="cd12163">
    <property type="entry name" value="2-Hacid_dh_5"/>
    <property type="match status" value="1"/>
</dbReference>
<keyword evidence="5" id="KW-1185">Reference proteome</keyword>
<gene>
    <name evidence="4" type="ORF">QIS74_01277</name>
</gene>
<evidence type="ECO:0000313" key="5">
    <source>
        <dbReference type="Proteomes" id="UP001327957"/>
    </source>
</evidence>
<proteinExistence type="predicted"/>
<keyword evidence="1" id="KW-0560">Oxidoreductase</keyword>
<dbReference type="InterPro" id="IPR036291">
    <property type="entry name" value="NAD(P)-bd_dom_sf"/>
</dbReference>
<dbReference type="SUPFAM" id="SSF51735">
    <property type="entry name" value="NAD(P)-binding Rossmann-fold domains"/>
    <property type="match status" value="1"/>
</dbReference>
<dbReference type="PANTHER" id="PTHR43333:SF1">
    <property type="entry name" value="D-ISOMER SPECIFIC 2-HYDROXYACID DEHYDROGENASE NAD-BINDING DOMAIN-CONTAINING PROTEIN"/>
    <property type="match status" value="1"/>
</dbReference>
<dbReference type="PANTHER" id="PTHR43333">
    <property type="entry name" value="2-HACID_DH_C DOMAIN-CONTAINING PROTEIN"/>
    <property type="match status" value="1"/>
</dbReference>
<feature type="domain" description="D-isomer specific 2-hydroxyacid dehydrogenase NAD-binding" evidence="3">
    <location>
        <begin position="223"/>
        <end position="319"/>
    </location>
</feature>
<dbReference type="InterPro" id="IPR006140">
    <property type="entry name" value="D-isomer_DH_NAD-bd"/>
</dbReference>
<dbReference type="Gene3D" id="3.40.50.720">
    <property type="entry name" value="NAD(P)-binding Rossmann-like Domain"/>
    <property type="match status" value="2"/>
</dbReference>
<evidence type="ECO:0000256" key="1">
    <source>
        <dbReference type="ARBA" id="ARBA00023002"/>
    </source>
</evidence>